<dbReference type="SMART" id="SM00490">
    <property type="entry name" value="HELICc"/>
    <property type="match status" value="1"/>
</dbReference>
<reference evidence="6 7" key="1">
    <citation type="submission" date="2020-02" db="EMBL/GenBank/DDBJ databases">
        <authorList>
            <person name="Zheng R.K."/>
            <person name="Sun C.M."/>
        </authorList>
    </citation>
    <scope>NUCLEOTIDE SEQUENCE [LARGE SCALE GENOMIC DNA]</scope>
    <source>
        <strain evidence="7">rifampicinis</strain>
    </source>
</reference>
<feature type="domain" description="Helicase C-terminal" evidence="5">
    <location>
        <begin position="979"/>
        <end position="1128"/>
    </location>
</feature>
<dbReference type="RefSeq" id="WP_195169011.1">
    <property type="nucleotide sequence ID" value="NZ_CP062983.1"/>
</dbReference>
<dbReference type="Gene3D" id="3.40.50.300">
    <property type="entry name" value="P-loop containing nucleotide triphosphate hydrolases"/>
    <property type="match status" value="2"/>
</dbReference>
<dbReference type="InterPro" id="IPR018973">
    <property type="entry name" value="MZB"/>
</dbReference>
<keyword evidence="3" id="KW-0175">Coiled coil</keyword>
<dbReference type="PANTHER" id="PTHR47957">
    <property type="entry name" value="ATP-DEPENDENT HELICASE HRQ1"/>
    <property type="match status" value="1"/>
</dbReference>
<dbReference type="GO" id="GO:0005524">
    <property type="term" value="F:ATP binding"/>
    <property type="evidence" value="ECO:0007669"/>
    <property type="project" value="UniProtKB-KW"/>
</dbReference>
<dbReference type="InterPro" id="IPR011545">
    <property type="entry name" value="DEAD/DEAH_box_helicase_dom"/>
</dbReference>
<feature type="coiled-coil region" evidence="3">
    <location>
        <begin position="1234"/>
        <end position="1261"/>
    </location>
</feature>
<dbReference type="EMBL" id="CP062983">
    <property type="protein sequence ID" value="QPC80936.1"/>
    <property type="molecule type" value="Genomic_DNA"/>
</dbReference>
<dbReference type="PROSITE" id="PS51192">
    <property type="entry name" value="HELICASE_ATP_BIND_1"/>
    <property type="match status" value="1"/>
</dbReference>
<dbReference type="Gene3D" id="3.30.870.30">
    <property type="entry name" value="MITD, C-terminal phospholipase D-like domain"/>
    <property type="match status" value="1"/>
</dbReference>
<dbReference type="InterPro" id="IPR014001">
    <property type="entry name" value="Helicase_ATP-bd"/>
</dbReference>
<dbReference type="SMART" id="SM00487">
    <property type="entry name" value="DEXDc"/>
    <property type="match status" value="1"/>
</dbReference>
<proteinExistence type="predicted"/>
<dbReference type="InterPro" id="IPR038113">
    <property type="entry name" value="MITD1_C_sf"/>
</dbReference>
<dbReference type="GO" id="GO:0043138">
    <property type="term" value="F:3'-5' DNA helicase activity"/>
    <property type="evidence" value="ECO:0007669"/>
    <property type="project" value="TreeGrafter"/>
</dbReference>
<keyword evidence="2" id="KW-0067">ATP-binding</keyword>
<dbReference type="PROSITE" id="PS51194">
    <property type="entry name" value="HELICASE_CTER"/>
    <property type="match status" value="1"/>
</dbReference>
<dbReference type="GO" id="GO:0036297">
    <property type="term" value="P:interstrand cross-link repair"/>
    <property type="evidence" value="ECO:0007669"/>
    <property type="project" value="TreeGrafter"/>
</dbReference>
<dbReference type="GO" id="GO:0006289">
    <property type="term" value="P:nucleotide-excision repair"/>
    <property type="evidence" value="ECO:0007669"/>
    <property type="project" value="TreeGrafter"/>
</dbReference>
<dbReference type="InterPro" id="IPR001650">
    <property type="entry name" value="Helicase_C-like"/>
</dbReference>
<name>A0A7S8E5V5_9CHLR</name>
<gene>
    <name evidence="6" type="ORF">G4Y79_14600</name>
</gene>
<evidence type="ECO:0000256" key="1">
    <source>
        <dbReference type="ARBA" id="ARBA00022741"/>
    </source>
</evidence>
<accession>A0A7S8E5V5</accession>
<keyword evidence="6" id="KW-0347">Helicase</keyword>
<sequence>MNPIQLSDSLKHTLRSYLTTIFDVNRDGQEAALATAIESSFNVEGALSNGPFLEITPPYATGLSLRQLTHEGVLTSKLIDLPDDNLPLGIDIPLYAHQEKAIRRLISDRRNIVVSSGTGSGKTESFLIPILNDLLQDPTPGVRALLIYPLNALVNDQLDRLRTLLKGTDITFGRYTSELDQTLDWAERKYPHALPNEVIARDQIRSGEKIPQILITNYAMLEYLLLRPEDSSLFNSGLWKFIVLDEAHTYSGAQGIEVSMLLRRLKHRLGKHHGDMQCIATSATLTDEDTNQAVEFAENLFNEPFRDDDVIFGDIDEHYVPTSDPYDLDPQTYLRAEFDSLIEVVRNSTKSTEDIALWMAEIGLIPPSIQWERIAQENIENPQKFVWSILKDNGHLIRLRDWMLGRKEEPVSLDTAAKEVFGSEIAIEEEQRIALFHLIELGSIARPTANAAPLLPARYHMFMRSPQGVWICVNPECSGRETTEESGWSKVFSIRRETCDACGCRVFPISVCRECGQVYLKTKSKHSEYVSEAQHQKNDLTPEYETRYFIWKDFQEDRSLGADAAIDEDQSDDTDNDSESNHSLYKAEDLEICLKCGFQTMAGRCKCKNNDNPVHITLKMVQKDHGKGDFEQYKPHDFMNECPRCRSSAQKDTEIATPISIHGTGPLATITYELYRQLPTSTKNEIRMKPGNGRKLLTFYDSRQGAARFASYLQFTVNIENYQHIVPKAVKSFVEKKRVSPNLHFLTKEVRTIAWDLRIFHNDMDVNVTSSPKPNPQQRLELEERISTQILAEITTGRSRRQSLESLGLLAVNYFDPSEPDFFPDIESLSNQLSLSTSKTQTLIEYFLDDLRKRKVVEFPDGVDPSDQSFGAYEGHPTLVRGNAKHLAHQQPWIGKTERHRRYRYMKAVLVANGLPHTDGDVKRALNSIFDWLTDPHNGIMVGSAEDGFRIDSNIFIFEITSNWYQCDKCQRFHAHGMELPCPHPHCDGTLIERDINQAQANNFFYQSCIRDVIPIRVEEHTAQLESEKGRDYQEKFRVGDINVLSCSTTFEMGIDLGDLQAVVMSNVPPTVANYRQRAGRAGRRAGGAAFILTWAADRPHDQTYFRKPSDIIRGQVRVPYIAVDNRFIQSRHINAILLSEFLRYRRASGATDWKLVGSFFDDQYVSDPHLNHLDSWLENRRAQIETLLATFGDFVNEVEVDNWIENFRNDINRVYERYKYLSDYYTQQIQTLQQKLLENIEKNSKSIQDLNKNQKRLREERTIEYFSGNGILPSYSFPLHSVELRLPNGQRNEQLRLQRDLKLAIREYAPGSEIVADKRIWRSDGVQFFRDTVNSREYRICETCNHLEISLGTGVPLSKECRVCGSLPKQNRRKALKFIIPDGFFARSRDNGKPARQYVRTEPSLMRAALIPGQMSDEVRISPIVSYTYDHDGTLLYVNEGDVRYGGFYIHLSGEDRGSLIKKSDRKNAQPVALGHERSTDTLKLHFHSSSYVNVPSSDNVSFWVSLMYALIQGASRALQIERDDIDGVLFPIPISDSGAWEQTVVLYDNVPGGAGHVRQIQKEFASVVREALNIVNCTDCSPETSCYHCLRDYSNQLYHHILKRNDVVRFLEALLNSLSETESSVPGAGNVIAINKPLWIMQQIASAKSNVSIATSRLTLEKPVGALRNWPDLLQELLRRKVNVQLQIINYAVDSSDPESLSIARHLQVLQEKGLKLQEITELPAWQVLIDIDREDNMRAISISDTTALNKTTGTEGALITTSVNDGVKFALEEFTSVSAKDVDAAKLEPPSSVRVINYDPLKMTEKTEQDFFSDLFARPVTELYVNDRYLYDREGIVNRLGSYIQLAYDQGHLEKVTVRTFPADPKYNTGSLDVQNKAIQAIEDKFSNVSIKFIRSHPEHDRYITLTRADLTQARILIGQGLDFIQSNGRNRSTYIVIEDPWK</sequence>
<dbReference type="Proteomes" id="UP000594468">
    <property type="component" value="Chromosome"/>
</dbReference>
<evidence type="ECO:0000259" key="5">
    <source>
        <dbReference type="PROSITE" id="PS51194"/>
    </source>
</evidence>
<keyword evidence="6" id="KW-0378">Hydrolase</keyword>
<dbReference type="InterPro" id="IPR027417">
    <property type="entry name" value="P-loop_NTPase"/>
</dbReference>
<dbReference type="SUPFAM" id="SSF52540">
    <property type="entry name" value="P-loop containing nucleoside triphosphate hydrolases"/>
    <property type="match status" value="1"/>
</dbReference>
<keyword evidence="7" id="KW-1185">Reference proteome</keyword>
<dbReference type="Pfam" id="PF00271">
    <property type="entry name" value="Helicase_C"/>
    <property type="match status" value="1"/>
</dbReference>
<evidence type="ECO:0000256" key="3">
    <source>
        <dbReference type="SAM" id="Coils"/>
    </source>
</evidence>
<dbReference type="CDD" id="cd17923">
    <property type="entry name" value="DEXHc_Hrq1-like"/>
    <property type="match status" value="1"/>
</dbReference>
<evidence type="ECO:0000313" key="7">
    <source>
        <dbReference type="Proteomes" id="UP000594468"/>
    </source>
</evidence>
<keyword evidence="1" id="KW-0547">Nucleotide-binding</keyword>
<dbReference type="Pfam" id="PF00270">
    <property type="entry name" value="DEAD"/>
    <property type="match status" value="1"/>
</dbReference>
<dbReference type="KEGG" id="pmet:G4Y79_14600"/>
<organism evidence="6 7">
    <name type="scientific">Phototrophicus methaneseepsis</name>
    <dbReference type="NCBI Taxonomy" id="2710758"/>
    <lineage>
        <taxon>Bacteria</taxon>
        <taxon>Bacillati</taxon>
        <taxon>Chloroflexota</taxon>
        <taxon>Candidatus Thermofontia</taxon>
        <taxon>Phototrophicales</taxon>
        <taxon>Phototrophicaceae</taxon>
        <taxon>Phototrophicus</taxon>
    </lineage>
</organism>
<evidence type="ECO:0000313" key="6">
    <source>
        <dbReference type="EMBL" id="QPC80936.1"/>
    </source>
</evidence>
<evidence type="ECO:0000259" key="4">
    <source>
        <dbReference type="PROSITE" id="PS51192"/>
    </source>
</evidence>
<dbReference type="Pfam" id="PF09369">
    <property type="entry name" value="MZB"/>
    <property type="match status" value="1"/>
</dbReference>
<feature type="domain" description="Helicase ATP-binding" evidence="4">
    <location>
        <begin position="103"/>
        <end position="303"/>
    </location>
</feature>
<evidence type="ECO:0000256" key="2">
    <source>
        <dbReference type="ARBA" id="ARBA00022840"/>
    </source>
</evidence>
<dbReference type="PANTHER" id="PTHR47957:SF3">
    <property type="entry name" value="ATP-DEPENDENT HELICASE HRQ1"/>
    <property type="match status" value="1"/>
</dbReference>
<protein>
    <submittedName>
        <fullName evidence="6">DEAD/DEAH box helicase</fullName>
    </submittedName>
</protein>
<dbReference type="GO" id="GO:0003676">
    <property type="term" value="F:nucleic acid binding"/>
    <property type="evidence" value="ECO:0007669"/>
    <property type="project" value="InterPro"/>
</dbReference>